<keyword evidence="3" id="KW-0809">Transit peptide</keyword>
<dbReference type="AlphaFoldDB" id="A0A8H7ZS89"/>
<evidence type="ECO:0000313" key="8">
    <source>
        <dbReference type="EMBL" id="KAG5458280.1"/>
    </source>
</evidence>
<evidence type="ECO:0000313" key="9">
    <source>
        <dbReference type="Proteomes" id="UP000673691"/>
    </source>
</evidence>
<dbReference type="PANTHER" id="PTHR13137">
    <property type="entry name" value="DC11 ACN9 HOMOLOG"/>
    <property type="match status" value="1"/>
</dbReference>
<dbReference type="OrthoDB" id="278329at2759"/>
<evidence type="ECO:0000256" key="5">
    <source>
        <dbReference type="ARBA" id="ARBA00023186"/>
    </source>
</evidence>
<dbReference type="GO" id="GO:0005759">
    <property type="term" value="C:mitochondrial matrix"/>
    <property type="evidence" value="ECO:0007669"/>
    <property type="project" value="UniProtKB-SubCell"/>
</dbReference>
<evidence type="ECO:0000256" key="1">
    <source>
        <dbReference type="ARBA" id="ARBA00004305"/>
    </source>
</evidence>
<evidence type="ECO:0000256" key="3">
    <source>
        <dbReference type="ARBA" id="ARBA00022946"/>
    </source>
</evidence>
<keyword evidence="9" id="KW-1185">Reference proteome</keyword>
<dbReference type="GO" id="GO:0006105">
    <property type="term" value="P:succinate metabolic process"/>
    <property type="evidence" value="ECO:0007669"/>
    <property type="project" value="TreeGrafter"/>
</dbReference>
<evidence type="ECO:0000256" key="2">
    <source>
        <dbReference type="ARBA" id="ARBA00006020"/>
    </source>
</evidence>
<evidence type="ECO:0000256" key="6">
    <source>
        <dbReference type="RuleBase" id="RU368039"/>
    </source>
</evidence>
<reference evidence="8 9" key="1">
    <citation type="journal article" name="Sci. Rep.">
        <title>Genome-scale phylogenetic analyses confirm Olpidium as the closest living zoosporic fungus to the non-flagellated, terrestrial fungi.</title>
        <authorList>
            <person name="Chang Y."/>
            <person name="Rochon D."/>
            <person name="Sekimoto S."/>
            <person name="Wang Y."/>
            <person name="Chovatia M."/>
            <person name="Sandor L."/>
            <person name="Salamov A."/>
            <person name="Grigoriev I.V."/>
            <person name="Stajich J.E."/>
            <person name="Spatafora J.W."/>
        </authorList>
    </citation>
    <scope>NUCLEOTIDE SEQUENCE [LARGE SCALE GENOMIC DNA]</scope>
    <source>
        <strain evidence="8">S191</strain>
    </source>
</reference>
<sequence length="124" mass="13545">MPGKSVAPANIPRPQAPTAGAAVSGYVRKEFRDHRNVDDHATVGKFLTEWQKYLAVVLPPAPGAEDFGERLRERRKIDARLLDAASDQQLGQLWELRKAALRGDAEGEPALPPAPSAEAPRRES</sequence>
<dbReference type="GO" id="GO:0034553">
    <property type="term" value="P:mitochondrial respiratory chain complex II assembly"/>
    <property type="evidence" value="ECO:0007669"/>
    <property type="project" value="UniProtKB-UniRule"/>
</dbReference>
<comment type="caution">
    <text evidence="8">The sequence shown here is derived from an EMBL/GenBank/DDBJ whole genome shotgun (WGS) entry which is preliminary data.</text>
</comment>
<feature type="region of interest" description="Disordered" evidence="7">
    <location>
        <begin position="103"/>
        <end position="124"/>
    </location>
</feature>
<keyword evidence="5 6" id="KW-0143">Chaperone</keyword>
<organism evidence="8 9">
    <name type="scientific">Olpidium bornovanus</name>
    <dbReference type="NCBI Taxonomy" id="278681"/>
    <lineage>
        <taxon>Eukaryota</taxon>
        <taxon>Fungi</taxon>
        <taxon>Fungi incertae sedis</taxon>
        <taxon>Olpidiomycota</taxon>
        <taxon>Olpidiomycotina</taxon>
        <taxon>Olpidiomycetes</taxon>
        <taxon>Olpidiales</taxon>
        <taxon>Olpidiaceae</taxon>
        <taxon>Olpidium</taxon>
    </lineage>
</organism>
<dbReference type="PANTHER" id="PTHR13137:SF6">
    <property type="entry name" value="SUCCINATE DEHYDROGENASE ASSEMBLY FACTOR 3, MITOCHONDRIAL"/>
    <property type="match status" value="1"/>
</dbReference>
<comment type="subunit">
    <text evidence="6">Interacts with the iron-sulfur protein subunit within the SDH catalytic dimer.</text>
</comment>
<name>A0A8H7ZS89_9FUNG</name>
<dbReference type="Pfam" id="PF13233">
    <property type="entry name" value="Complex1_LYR_2"/>
    <property type="match status" value="1"/>
</dbReference>
<dbReference type="InterPro" id="IPR008381">
    <property type="entry name" value="SDHAF3/Sdh7"/>
</dbReference>
<comment type="similarity">
    <text evidence="2 6">Belongs to the complex I LYR family. SDHAF3 subfamily.</text>
</comment>
<keyword evidence="4 6" id="KW-0496">Mitochondrion</keyword>
<comment type="subcellular location">
    <subcellularLocation>
        <location evidence="1 6">Mitochondrion matrix</location>
    </subcellularLocation>
</comment>
<proteinExistence type="inferred from homology"/>
<evidence type="ECO:0000256" key="4">
    <source>
        <dbReference type="ARBA" id="ARBA00023128"/>
    </source>
</evidence>
<dbReference type="GO" id="GO:0005758">
    <property type="term" value="C:mitochondrial intermembrane space"/>
    <property type="evidence" value="ECO:0007669"/>
    <property type="project" value="TreeGrafter"/>
</dbReference>
<gene>
    <name evidence="8" type="ORF">BJ554DRAFT_1523</name>
</gene>
<comment type="function">
    <text evidence="6">Plays an essential role in the assembly of succinate dehydrogenase (SDH), an enzyme complex (also referred to as respiratory complex II) that is a component of both the tricarboxylic acid (TCA) cycle and the mitochondrial electron transport chain, and which couples the oxidation of succinate to fumarate with the reduction of ubiquinone (coenzyme Q) to ubiquinol. Promotes maturation of the iron-sulfur protein subunit of the SDH catalytic dimer, protecting it from the deleterious effects of oxidants. May act together with SDHAF1.</text>
</comment>
<protein>
    <recommendedName>
        <fullName evidence="6">Succinate dehydrogenase assembly factor 3</fullName>
        <shortName evidence="6">SDH assembly factor 3</shortName>
        <shortName evidence="6">SDHAF3</shortName>
    </recommendedName>
</protein>
<feature type="region of interest" description="Disordered" evidence="7">
    <location>
        <begin position="1"/>
        <end position="21"/>
    </location>
</feature>
<accession>A0A8H7ZS89</accession>
<evidence type="ECO:0000256" key="7">
    <source>
        <dbReference type="SAM" id="MobiDB-lite"/>
    </source>
</evidence>
<dbReference type="EMBL" id="JAEFCI010008736">
    <property type="protein sequence ID" value="KAG5458280.1"/>
    <property type="molecule type" value="Genomic_DNA"/>
</dbReference>
<dbReference type="Proteomes" id="UP000673691">
    <property type="component" value="Unassembled WGS sequence"/>
</dbReference>